<keyword evidence="2" id="KW-1003">Cell membrane</keyword>
<dbReference type="Pfam" id="PF02361">
    <property type="entry name" value="CbiQ"/>
    <property type="match status" value="1"/>
</dbReference>
<keyword evidence="5 6" id="KW-0472">Membrane</keyword>
<feature type="transmembrane region" description="Helical" evidence="6">
    <location>
        <begin position="20"/>
        <end position="50"/>
    </location>
</feature>
<dbReference type="Proteomes" id="UP000553776">
    <property type="component" value="Unassembled WGS sequence"/>
</dbReference>
<sequence length="249" mass="27289">MIRLIDTLSHGNRLSSASPLWKCGFAAAMIVLAYASHPAVQAAIALWMAAWTVVYARVPARIYLAMLGSGCLFFVASLPALAVDFRHGALALSESGLHTAARLFVRAACCLSAMLFLILTTPMLRLFQVLQKLRAPQLLLELMLVTYRFLFLLLDTARMMHTAQRARGGHGGFKSRIADTAALAARLFDRTMHRYRGLSHGLASRGFAGDIRLAPYEPAALPLRYRLEIALGGALLLGFEIMLRIGGYE</sequence>
<dbReference type="PANTHER" id="PTHR43723">
    <property type="entry name" value="COBALT TRANSPORT PROTEIN CBIQ"/>
    <property type="match status" value="1"/>
</dbReference>
<keyword evidence="4 6" id="KW-1133">Transmembrane helix</keyword>
<feature type="transmembrane region" description="Helical" evidence="6">
    <location>
        <begin position="138"/>
        <end position="157"/>
    </location>
</feature>
<dbReference type="GO" id="GO:0006824">
    <property type="term" value="P:cobalt ion transport"/>
    <property type="evidence" value="ECO:0007669"/>
    <property type="project" value="InterPro"/>
</dbReference>
<keyword evidence="8" id="KW-1185">Reference proteome</keyword>
<dbReference type="AlphaFoldDB" id="A0A841UAH4"/>
<dbReference type="EMBL" id="JACJVR010000107">
    <property type="protein sequence ID" value="MBB6694930.1"/>
    <property type="molecule type" value="Genomic_DNA"/>
</dbReference>
<reference evidence="7 8" key="1">
    <citation type="submission" date="2020-08" db="EMBL/GenBank/DDBJ databases">
        <title>Cohnella phylogeny.</title>
        <authorList>
            <person name="Dunlap C."/>
        </authorList>
    </citation>
    <scope>NUCLEOTIDE SEQUENCE [LARGE SCALE GENOMIC DNA]</scope>
    <source>
        <strain evidence="7 8">DSM 25239</strain>
    </source>
</reference>
<proteinExistence type="predicted"/>
<gene>
    <name evidence="7" type="primary">cbiQ</name>
    <name evidence="7" type="ORF">H7B90_26385</name>
</gene>
<dbReference type="InterPro" id="IPR052770">
    <property type="entry name" value="Cobalt_transport_CbiQ"/>
</dbReference>
<evidence type="ECO:0000256" key="1">
    <source>
        <dbReference type="ARBA" id="ARBA00004651"/>
    </source>
</evidence>
<comment type="subcellular location">
    <subcellularLocation>
        <location evidence="1">Cell membrane</location>
        <topology evidence="1">Multi-pass membrane protein</topology>
    </subcellularLocation>
</comment>
<keyword evidence="3 6" id="KW-0812">Transmembrane</keyword>
<protein>
    <submittedName>
        <fullName evidence="7">Cobalt ECF transporter T component CbiQ</fullName>
    </submittedName>
</protein>
<organism evidence="7 8">
    <name type="scientific">Cohnella xylanilytica</name>
    <dbReference type="NCBI Taxonomy" id="557555"/>
    <lineage>
        <taxon>Bacteria</taxon>
        <taxon>Bacillati</taxon>
        <taxon>Bacillota</taxon>
        <taxon>Bacilli</taxon>
        <taxon>Bacillales</taxon>
        <taxon>Paenibacillaceae</taxon>
        <taxon>Cohnella</taxon>
    </lineage>
</organism>
<feature type="transmembrane region" description="Helical" evidence="6">
    <location>
        <begin position="62"/>
        <end position="83"/>
    </location>
</feature>
<comment type="caution">
    <text evidence="7">The sequence shown here is derived from an EMBL/GenBank/DDBJ whole genome shotgun (WGS) entry which is preliminary data.</text>
</comment>
<evidence type="ECO:0000256" key="2">
    <source>
        <dbReference type="ARBA" id="ARBA00022475"/>
    </source>
</evidence>
<name>A0A841UAH4_9BACL</name>
<evidence type="ECO:0000313" key="7">
    <source>
        <dbReference type="EMBL" id="MBB6694930.1"/>
    </source>
</evidence>
<dbReference type="CDD" id="cd16914">
    <property type="entry name" value="EcfT"/>
    <property type="match status" value="1"/>
</dbReference>
<evidence type="ECO:0000313" key="8">
    <source>
        <dbReference type="Proteomes" id="UP000553776"/>
    </source>
</evidence>
<evidence type="ECO:0000256" key="5">
    <source>
        <dbReference type="ARBA" id="ARBA00023136"/>
    </source>
</evidence>
<evidence type="ECO:0000256" key="6">
    <source>
        <dbReference type="SAM" id="Phobius"/>
    </source>
</evidence>
<dbReference type="InterPro" id="IPR012809">
    <property type="entry name" value="ECF_CbiQ"/>
</dbReference>
<feature type="transmembrane region" description="Helical" evidence="6">
    <location>
        <begin position="103"/>
        <end position="126"/>
    </location>
</feature>
<dbReference type="PANTHER" id="PTHR43723:SF1">
    <property type="entry name" value="COBALT TRANSPORT PROTEIN CBIQ"/>
    <property type="match status" value="1"/>
</dbReference>
<evidence type="ECO:0000256" key="3">
    <source>
        <dbReference type="ARBA" id="ARBA00022692"/>
    </source>
</evidence>
<dbReference type="InterPro" id="IPR003339">
    <property type="entry name" value="ABC/ECF_trnsptr_transmembrane"/>
</dbReference>
<dbReference type="NCBIfam" id="TIGR02454">
    <property type="entry name" value="ECF_T_CbiQ"/>
    <property type="match status" value="1"/>
</dbReference>
<accession>A0A841UAH4</accession>
<evidence type="ECO:0000256" key="4">
    <source>
        <dbReference type="ARBA" id="ARBA00022989"/>
    </source>
</evidence>
<dbReference type="RefSeq" id="WP_185138893.1">
    <property type="nucleotide sequence ID" value="NZ_JACJVR010000107.1"/>
</dbReference>
<dbReference type="GO" id="GO:0043190">
    <property type="term" value="C:ATP-binding cassette (ABC) transporter complex"/>
    <property type="evidence" value="ECO:0007669"/>
    <property type="project" value="InterPro"/>
</dbReference>